<evidence type="ECO:0000256" key="3">
    <source>
        <dbReference type="ARBA" id="ARBA00022989"/>
    </source>
</evidence>
<dbReference type="Pfam" id="PF20684">
    <property type="entry name" value="Fung_rhodopsin"/>
    <property type="match status" value="1"/>
</dbReference>
<keyword evidence="2 7" id="KW-0812">Transmembrane</keyword>
<evidence type="ECO:0000256" key="4">
    <source>
        <dbReference type="ARBA" id="ARBA00023136"/>
    </source>
</evidence>
<organism evidence="9 10">
    <name type="scientific">Penicillium fimorum</name>
    <dbReference type="NCBI Taxonomy" id="1882269"/>
    <lineage>
        <taxon>Eukaryota</taxon>
        <taxon>Fungi</taxon>
        <taxon>Dikarya</taxon>
        <taxon>Ascomycota</taxon>
        <taxon>Pezizomycotina</taxon>
        <taxon>Eurotiomycetes</taxon>
        <taxon>Eurotiomycetidae</taxon>
        <taxon>Eurotiales</taxon>
        <taxon>Aspergillaceae</taxon>
        <taxon>Penicillium</taxon>
    </lineage>
</organism>
<gene>
    <name evidence="9" type="ORF">N7463_002384</name>
</gene>
<dbReference type="Proteomes" id="UP001149954">
    <property type="component" value="Unassembled WGS sequence"/>
</dbReference>
<comment type="subcellular location">
    <subcellularLocation>
        <location evidence="1">Membrane</location>
        <topology evidence="1">Multi-pass membrane protein</topology>
    </subcellularLocation>
</comment>
<feature type="transmembrane region" description="Helical" evidence="7">
    <location>
        <begin position="67"/>
        <end position="89"/>
    </location>
</feature>
<sequence length="315" mass="34931">MFVRIKIIRAVGSDDVLMILGTIFTFGLSIASMAAAYYGAGKHRIMFVKLSLLWFYLRLDRHGYMKWAVYVLTFVVLGLSIASGLVLAFSCFPPAKFWDLTGTVPGHCMSPTSQQTFYEANGVLNIVTDILIYLTPVPMLWKVQMPLRKKLALMGVFGVGILALAAGCVRYAYVKLLAGTKDQYYELADSLNWCGIEIYLLLTNVIILAICCGSAPSFSVLIKTYAPRLFGSYYGGQRYQSYSHSHGDQPLPFVADRSNHGWSVHGRDETTIRTGSQDAIVPNGGIMMKTDFHSEVGPSDPGENHMRRNKYDGGF</sequence>
<evidence type="ECO:0000256" key="1">
    <source>
        <dbReference type="ARBA" id="ARBA00004141"/>
    </source>
</evidence>
<evidence type="ECO:0000256" key="2">
    <source>
        <dbReference type="ARBA" id="ARBA00022692"/>
    </source>
</evidence>
<dbReference type="PANTHER" id="PTHR33048:SF47">
    <property type="entry name" value="INTEGRAL MEMBRANE PROTEIN-RELATED"/>
    <property type="match status" value="1"/>
</dbReference>
<evidence type="ECO:0000256" key="7">
    <source>
        <dbReference type="SAM" id="Phobius"/>
    </source>
</evidence>
<evidence type="ECO:0000313" key="9">
    <source>
        <dbReference type="EMBL" id="KAJ5512832.1"/>
    </source>
</evidence>
<name>A0A9W9XZ29_9EURO</name>
<keyword evidence="10" id="KW-1185">Reference proteome</keyword>
<reference evidence="9" key="2">
    <citation type="journal article" date="2023" name="IMA Fungus">
        <title>Comparative genomic study of the Penicillium genus elucidates a diverse pangenome and 15 lateral gene transfer events.</title>
        <authorList>
            <person name="Petersen C."/>
            <person name="Sorensen T."/>
            <person name="Nielsen M.R."/>
            <person name="Sondergaard T.E."/>
            <person name="Sorensen J.L."/>
            <person name="Fitzpatrick D.A."/>
            <person name="Frisvad J.C."/>
            <person name="Nielsen K.L."/>
        </authorList>
    </citation>
    <scope>NUCLEOTIDE SEQUENCE</scope>
    <source>
        <strain evidence="9">IBT 29495</strain>
    </source>
</reference>
<feature type="compositionally biased region" description="Basic and acidic residues" evidence="6">
    <location>
        <begin position="302"/>
        <end position="315"/>
    </location>
</feature>
<evidence type="ECO:0000313" key="10">
    <source>
        <dbReference type="Proteomes" id="UP001149954"/>
    </source>
</evidence>
<feature type="transmembrane region" description="Helical" evidence="7">
    <location>
        <begin position="153"/>
        <end position="173"/>
    </location>
</feature>
<comment type="similarity">
    <text evidence="5">Belongs to the SAT4 family.</text>
</comment>
<dbReference type="OrthoDB" id="5273647at2759"/>
<protein>
    <recommendedName>
        <fullName evidence="8">Rhodopsin domain-containing protein</fullName>
    </recommendedName>
</protein>
<dbReference type="PANTHER" id="PTHR33048">
    <property type="entry name" value="PTH11-LIKE INTEGRAL MEMBRANE PROTEIN (AFU_ORTHOLOGUE AFUA_5G11245)"/>
    <property type="match status" value="1"/>
</dbReference>
<comment type="caution">
    <text evidence="9">The sequence shown here is derived from an EMBL/GenBank/DDBJ whole genome shotgun (WGS) entry which is preliminary data.</text>
</comment>
<evidence type="ECO:0000259" key="8">
    <source>
        <dbReference type="Pfam" id="PF20684"/>
    </source>
</evidence>
<dbReference type="AlphaFoldDB" id="A0A9W9XZ29"/>
<accession>A0A9W9XZ29</accession>
<reference evidence="9" key="1">
    <citation type="submission" date="2022-12" db="EMBL/GenBank/DDBJ databases">
        <authorList>
            <person name="Petersen C."/>
        </authorList>
    </citation>
    <scope>NUCLEOTIDE SEQUENCE</scope>
    <source>
        <strain evidence="9">IBT 29495</strain>
    </source>
</reference>
<keyword evidence="4 7" id="KW-0472">Membrane</keyword>
<dbReference type="InterPro" id="IPR049326">
    <property type="entry name" value="Rhodopsin_dom_fungi"/>
</dbReference>
<keyword evidence="3 7" id="KW-1133">Transmembrane helix</keyword>
<evidence type="ECO:0000256" key="6">
    <source>
        <dbReference type="SAM" id="MobiDB-lite"/>
    </source>
</evidence>
<dbReference type="GO" id="GO:0016020">
    <property type="term" value="C:membrane"/>
    <property type="evidence" value="ECO:0007669"/>
    <property type="project" value="UniProtKB-SubCell"/>
</dbReference>
<feature type="region of interest" description="Disordered" evidence="6">
    <location>
        <begin position="294"/>
        <end position="315"/>
    </location>
</feature>
<feature type="domain" description="Rhodopsin" evidence="8">
    <location>
        <begin position="45"/>
        <end position="221"/>
    </location>
</feature>
<feature type="transmembrane region" description="Helical" evidence="7">
    <location>
        <begin position="16"/>
        <end position="40"/>
    </location>
</feature>
<evidence type="ECO:0000256" key="5">
    <source>
        <dbReference type="ARBA" id="ARBA00038359"/>
    </source>
</evidence>
<feature type="transmembrane region" description="Helical" evidence="7">
    <location>
        <begin position="198"/>
        <end position="222"/>
    </location>
</feature>
<proteinExistence type="inferred from homology"/>
<dbReference type="EMBL" id="JAPWDS010000002">
    <property type="protein sequence ID" value="KAJ5512832.1"/>
    <property type="molecule type" value="Genomic_DNA"/>
</dbReference>
<dbReference type="InterPro" id="IPR052337">
    <property type="entry name" value="SAT4-like"/>
</dbReference>